<feature type="compositionally biased region" description="Acidic residues" evidence="1">
    <location>
        <begin position="430"/>
        <end position="442"/>
    </location>
</feature>
<feature type="region of interest" description="Disordered" evidence="1">
    <location>
        <begin position="327"/>
        <end position="817"/>
    </location>
</feature>
<reference evidence="2" key="1">
    <citation type="submission" date="2023-07" db="EMBL/GenBank/DDBJ databases">
        <title>Chromosome-level genome assembly of Artemia franciscana.</title>
        <authorList>
            <person name="Jo E."/>
        </authorList>
    </citation>
    <scope>NUCLEOTIDE SEQUENCE</scope>
    <source>
        <tissue evidence="2">Whole body</tissue>
    </source>
</reference>
<sequence>MENTIWNYSKTIRFYVIEYRKIVSRLEIEKLYSTEHSQLKLRISLVEWCLVALHIYKNVLPGEEGRPEWTSLVDFTDIMGDIYEYIRDGIFPRSFIDAAYEASETLKKGYTLYMGGHQNILNEKIFQWHVNEYEKNYNLNRPKYQVDEFRLKLTSLANEWCLSFLYAYGQLGPVEEQKDEWRKVAKAIHAMTDMYEKLKDERLSFLYLEDARKNIESLRLEQKSMLLKQGQNFPVSREVQGSSSFLSRFPSYQRKSEPLFSHRPSYERDFVKDEYECEFPYYIEDTSNTYPYELNDPVLMPTTAETGNLTKYDLLQNSSQQNLIERTQKEQKHTDKNDDSEDSDSDKELATQRKLAKSERSATKVLEKELVVNNNNEHDGEEYSEALKSERRPQRNYSEQMNIYSERERRSRRNDSEKAQKKKKAVNNNDEYELEEYSDDSQSEPRGQRNDRDQMYIDSESERSKKKYIKSDLRTKRIDKEQIYTDYEERDEERQDPEKIRENGKFLKQGVNSLVNCFDKMSKKSKDRDKDETKTASKNKEKKDKNREGQNKSRSQKDKISKEVKADEGIKKKRSRKLSSEKPEDINKTKERNSKKRNSKEENSKERNKTKEKNKAQKGGRTEKERSAASKSSESVKSKQPNDKKPSKDSKPNKQKSMKQPNSSNDFKKKDIARKSSKTEKPSKDDKKSKGPQERTKLSRNNSRSRESGKKSSKDDKKSKGLLERMKKSRSISRSRERDKKSSNDDRKGKRLLERMKLGRSKSSSRESRKKSSKDDKKNKGLLGKMKPARSKSRSRERGKSLGSKMGKNLLKSFRRK</sequence>
<proteinExistence type="predicted"/>
<feature type="compositionally biased region" description="Basic and acidic residues" evidence="1">
    <location>
        <begin position="492"/>
        <end position="505"/>
    </location>
</feature>
<accession>A0AA88I2I3</accession>
<feature type="compositionally biased region" description="Basic and acidic residues" evidence="1">
    <location>
        <begin position="666"/>
        <end position="697"/>
    </location>
</feature>
<organism evidence="2 3">
    <name type="scientific">Artemia franciscana</name>
    <name type="common">Brine shrimp</name>
    <name type="synonym">Artemia sanfranciscana</name>
    <dbReference type="NCBI Taxonomy" id="6661"/>
    <lineage>
        <taxon>Eukaryota</taxon>
        <taxon>Metazoa</taxon>
        <taxon>Ecdysozoa</taxon>
        <taxon>Arthropoda</taxon>
        <taxon>Crustacea</taxon>
        <taxon>Branchiopoda</taxon>
        <taxon>Anostraca</taxon>
        <taxon>Artemiidae</taxon>
        <taxon>Artemia</taxon>
    </lineage>
</organism>
<feature type="compositionally biased region" description="Basic and acidic residues" evidence="1">
    <location>
        <begin position="599"/>
        <end position="652"/>
    </location>
</feature>
<evidence type="ECO:0000313" key="3">
    <source>
        <dbReference type="Proteomes" id="UP001187531"/>
    </source>
</evidence>
<evidence type="ECO:0000256" key="1">
    <source>
        <dbReference type="SAM" id="MobiDB-lite"/>
    </source>
</evidence>
<feature type="compositionally biased region" description="Basic and acidic residues" evidence="1">
    <location>
        <begin position="446"/>
        <end position="483"/>
    </location>
</feature>
<feature type="compositionally biased region" description="Basic and acidic residues" evidence="1">
    <location>
        <begin position="734"/>
        <end position="757"/>
    </location>
</feature>
<feature type="compositionally biased region" description="Basic and acidic residues" evidence="1">
    <location>
        <begin position="346"/>
        <end position="370"/>
    </location>
</feature>
<feature type="compositionally biased region" description="Basic and acidic residues" evidence="1">
    <location>
        <begin position="704"/>
        <end position="726"/>
    </location>
</feature>
<name>A0AA88I2I3_ARTSF</name>
<dbReference type="AlphaFoldDB" id="A0AA88I2I3"/>
<feature type="compositionally biased region" description="Basic and acidic residues" evidence="1">
    <location>
        <begin position="520"/>
        <end position="570"/>
    </location>
</feature>
<keyword evidence="3" id="KW-1185">Reference proteome</keyword>
<gene>
    <name evidence="2" type="ORF">QYM36_004249</name>
</gene>
<evidence type="ECO:0000313" key="2">
    <source>
        <dbReference type="EMBL" id="KAK2720304.1"/>
    </source>
</evidence>
<feature type="compositionally biased region" description="Basic and acidic residues" evidence="1">
    <location>
        <begin position="327"/>
        <end position="337"/>
    </location>
</feature>
<feature type="compositionally biased region" description="Basic and acidic residues" evidence="1">
    <location>
        <begin position="578"/>
        <end position="592"/>
    </location>
</feature>
<protein>
    <submittedName>
        <fullName evidence="2">Uncharacterized protein</fullName>
    </submittedName>
</protein>
<feature type="compositionally biased region" description="Basic and acidic residues" evidence="1">
    <location>
        <begin position="405"/>
        <end position="419"/>
    </location>
</feature>
<dbReference type="EMBL" id="JAVRJZ010000007">
    <property type="protein sequence ID" value="KAK2720304.1"/>
    <property type="molecule type" value="Genomic_DNA"/>
</dbReference>
<dbReference type="Proteomes" id="UP001187531">
    <property type="component" value="Unassembled WGS sequence"/>
</dbReference>
<comment type="caution">
    <text evidence="2">The sequence shown here is derived from an EMBL/GenBank/DDBJ whole genome shotgun (WGS) entry which is preliminary data.</text>
</comment>